<dbReference type="EMBL" id="RAPE01000003">
    <property type="protein sequence ID" value="RKF13797.1"/>
    <property type="molecule type" value="Genomic_DNA"/>
</dbReference>
<dbReference type="SUPFAM" id="SSF50969">
    <property type="entry name" value="YVTN repeat-like/Quinoprotein amine dehydrogenase"/>
    <property type="match status" value="1"/>
</dbReference>
<dbReference type="Proteomes" id="UP000281128">
    <property type="component" value="Unassembled WGS sequence"/>
</dbReference>
<dbReference type="InterPro" id="IPR008311">
    <property type="entry name" value="UCP028101"/>
</dbReference>
<dbReference type="PIRSF" id="PIRSF028101">
    <property type="entry name" value="UCP028101"/>
    <property type="match status" value="1"/>
</dbReference>
<dbReference type="InterPro" id="IPR015943">
    <property type="entry name" value="WD40/YVTN_repeat-like_dom_sf"/>
</dbReference>
<evidence type="ECO:0000313" key="1">
    <source>
        <dbReference type="EMBL" id="RKF13797.1"/>
    </source>
</evidence>
<dbReference type="Pfam" id="PF07433">
    <property type="entry name" value="DUF1513"/>
    <property type="match status" value="1"/>
</dbReference>
<dbReference type="PROSITE" id="PS51318">
    <property type="entry name" value="TAT"/>
    <property type="match status" value="1"/>
</dbReference>
<dbReference type="InterPro" id="IPR006311">
    <property type="entry name" value="TAT_signal"/>
</dbReference>
<dbReference type="OrthoDB" id="5624218at2"/>
<dbReference type="Gene3D" id="2.130.10.10">
    <property type="entry name" value="YVTN repeat-like/Quinoprotein amine dehydrogenase"/>
    <property type="match status" value="1"/>
</dbReference>
<accession>A0A3A8ARX7</accession>
<organism evidence="1 2">
    <name type="scientific">Roseovarius spongiae</name>
    <dbReference type="NCBI Taxonomy" id="2320272"/>
    <lineage>
        <taxon>Bacteria</taxon>
        <taxon>Pseudomonadati</taxon>
        <taxon>Pseudomonadota</taxon>
        <taxon>Alphaproteobacteria</taxon>
        <taxon>Rhodobacterales</taxon>
        <taxon>Roseobacteraceae</taxon>
        <taxon>Roseovarius</taxon>
    </lineage>
</organism>
<dbReference type="RefSeq" id="WP_121167004.1">
    <property type="nucleotide sequence ID" value="NZ_RAPE01000003.1"/>
</dbReference>
<reference evidence="1 2" key="1">
    <citation type="submission" date="2018-09" db="EMBL/GenBank/DDBJ databases">
        <title>Roseovarius spongiae sp. nov., isolated from a marine sponge.</title>
        <authorList>
            <person name="Zhuang L."/>
            <person name="Luo L."/>
        </authorList>
    </citation>
    <scope>NUCLEOTIDE SEQUENCE [LARGE SCALE GENOMIC DNA]</scope>
    <source>
        <strain evidence="1 2">HN-E21</strain>
    </source>
</reference>
<proteinExistence type="predicted"/>
<dbReference type="InterPro" id="IPR011044">
    <property type="entry name" value="Quino_amine_DH_bsu"/>
</dbReference>
<protein>
    <submittedName>
        <fullName evidence="1">DUF1513 domain-containing protein</fullName>
    </submittedName>
</protein>
<evidence type="ECO:0000313" key="2">
    <source>
        <dbReference type="Proteomes" id="UP000281128"/>
    </source>
</evidence>
<keyword evidence="2" id="KW-1185">Reference proteome</keyword>
<name>A0A3A8ARX7_9RHOB</name>
<comment type="caution">
    <text evidence="1">The sequence shown here is derived from an EMBL/GenBank/DDBJ whole genome shotgun (WGS) entry which is preliminary data.</text>
</comment>
<dbReference type="AlphaFoldDB" id="A0A3A8ARX7"/>
<sequence length="358" mass="37243">MTGWTPGRRGFLAGMLATGLAPRATWADAGAPAFLGAAADAAGGYALCGIGSALDIAFRIPLPGRGHAAATHPDRPLAVAFARRPGAFALVIDCAAGREVARLSAPEGRHFYGHGAFSSDGRWLYTTENVYDAGRGQIGVWDAEGGFARADEFDSGGVGPHDIRRLPGRETLVVANGGIETHPASGRAKLNIPFMRPNLSYIEDGQVIETIEPAPEHHKNSIRHLAVAGDGRVAFGAQWQGAAAQAPLVGFHTRGQAIEMAEPPADALRAMRDYVGSIAFSPDGAQVVATSPRGGVVQVYDARARRLSGALPLRDVSGVAASGGALVVSSGTGLLRRLDDGAERAAEGLRWDNHLVAL</sequence>
<gene>
    <name evidence="1" type="ORF">D6850_11360</name>
</gene>